<feature type="region of interest" description="Disordered" evidence="1">
    <location>
        <begin position="1"/>
        <end position="63"/>
    </location>
</feature>
<name>A0AAG5DT39_ANOAO</name>
<dbReference type="AlphaFoldDB" id="A0AAG5DT39"/>
<dbReference type="PANTHER" id="PTHR15026">
    <property type="entry name" value="CALCIUM-SIGNAL MODULATING CYCLOPHILIN LIGAND CAML"/>
    <property type="match status" value="1"/>
</dbReference>
<keyword evidence="2" id="KW-0812">Transmembrane</keyword>
<feature type="transmembrane region" description="Helical" evidence="2">
    <location>
        <begin position="186"/>
        <end position="206"/>
    </location>
</feature>
<dbReference type="InterPro" id="IPR016719">
    <property type="entry name" value="CAMLG"/>
</dbReference>
<sequence length="320" mass="34592">MDETTTTSAGQSKGPEDTLAARREARRRKILENSNNRLSKIVGHELPTAPAASSDAVQENSTETENMQAMLTEVYLRSCNFELPNSREESTREPASIIYPDPEDERMEFNSPQTDSLSSSGLDFSGLNGLSGVGQNGDIMQLLNTFTQAQAGAGMSGAGMSPTGATSARPSPRTNSRFARVLRTKIHLIVASIAVYLLFATGNESYVGGNVFLPLLAWELLEIITFGAVEPGPAGGQQLLSIVCLLGGIPMKTSQAVMKLLGTVNKVLKDVAFFMFFFVLTHLLWSRLWLGIELRYVLGYDQLEVDGAGTVVVDDFVSST</sequence>
<evidence type="ECO:0000256" key="1">
    <source>
        <dbReference type="SAM" id="MobiDB-lite"/>
    </source>
</evidence>
<keyword evidence="4" id="KW-1185">Reference proteome</keyword>
<evidence type="ECO:0000256" key="2">
    <source>
        <dbReference type="SAM" id="Phobius"/>
    </source>
</evidence>
<dbReference type="Proteomes" id="UP000075880">
    <property type="component" value="Unassembled WGS sequence"/>
</dbReference>
<feature type="compositionally biased region" description="Basic and acidic residues" evidence="1">
    <location>
        <begin position="14"/>
        <end position="23"/>
    </location>
</feature>
<dbReference type="GO" id="GO:0043529">
    <property type="term" value="C:GET complex"/>
    <property type="evidence" value="ECO:0007669"/>
    <property type="project" value="TreeGrafter"/>
</dbReference>
<feature type="transmembrane region" description="Helical" evidence="2">
    <location>
        <begin position="271"/>
        <end position="290"/>
    </location>
</feature>
<accession>A0AAG5DT39</accession>
<reference evidence="3" key="1">
    <citation type="submission" date="2024-04" db="UniProtKB">
        <authorList>
            <consortium name="EnsemblMetazoa"/>
        </authorList>
    </citation>
    <scope>IDENTIFICATION</scope>
    <source>
        <strain evidence="3">EBRO</strain>
    </source>
</reference>
<keyword evidence="2" id="KW-1133">Transmembrane helix</keyword>
<feature type="compositionally biased region" description="Low complexity" evidence="1">
    <location>
        <begin position="153"/>
        <end position="165"/>
    </location>
</feature>
<organism evidence="3 4">
    <name type="scientific">Anopheles atroparvus</name>
    <name type="common">European mosquito</name>
    <dbReference type="NCBI Taxonomy" id="41427"/>
    <lineage>
        <taxon>Eukaryota</taxon>
        <taxon>Metazoa</taxon>
        <taxon>Ecdysozoa</taxon>
        <taxon>Arthropoda</taxon>
        <taxon>Hexapoda</taxon>
        <taxon>Insecta</taxon>
        <taxon>Pterygota</taxon>
        <taxon>Neoptera</taxon>
        <taxon>Endopterygota</taxon>
        <taxon>Diptera</taxon>
        <taxon>Nematocera</taxon>
        <taxon>Culicoidea</taxon>
        <taxon>Culicidae</taxon>
        <taxon>Anophelinae</taxon>
        <taxon>Anopheles</taxon>
    </lineage>
</organism>
<proteinExistence type="predicted"/>
<dbReference type="EnsemblMetazoa" id="ENSAATROPT016494">
    <property type="protein sequence ID" value="ENSAATROPP014497"/>
    <property type="gene ID" value="ENSAATROPG013498"/>
</dbReference>
<dbReference type="GO" id="GO:0071816">
    <property type="term" value="P:tail-anchored membrane protein insertion into ER membrane"/>
    <property type="evidence" value="ECO:0007669"/>
    <property type="project" value="TreeGrafter"/>
</dbReference>
<feature type="region of interest" description="Disordered" evidence="1">
    <location>
        <begin position="153"/>
        <end position="174"/>
    </location>
</feature>
<evidence type="ECO:0000313" key="4">
    <source>
        <dbReference type="Proteomes" id="UP000075880"/>
    </source>
</evidence>
<keyword evidence="2" id="KW-0472">Membrane</keyword>
<feature type="compositionally biased region" description="Polar residues" evidence="1">
    <location>
        <begin position="1"/>
        <end position="11"/>
    </location>
</feature>
<evidence type="ECO:0008006" key="5">
    <source>
        <dbReference type="Google" id="ProtNLM"/>
    </source>
</evidence>
<dbReference type="PANTHER" id="PTHR15026:SF0">
    <property type="entry name" value="GUIDED ENTRY OF TAIL-ANCHORED PROTEINS FACTOR CAMLG"/>
    <property type="match status" value="1"/>
</dbReference>
<evidence type="ECO:0000313" key="3">
    <source>
        <dbReference type="EnsemblMetazoa" id="ENSAATROPP014497"/>
    </source>
</evidence>
<protein>
    <recommendedName>
        <fullName evidence="5">Calcium signal-modulating cyclophilin ligand</fullName>
    </recommendedName>
</protein>